<dbReference type="EMBL" id="JAKXMK010000006">
    <property type="protein sequence ID" value="MCH6165680.1"/>
    <property type="molecule type" value="Genomic_DNA"/>
</dbReference>
<dbReference type="InterPro" id="IPR013766">
    <property type="entry name" value="Thioredoxin_domain"/>
</dbReference>
<keyword evidence="6" id="KW-1185">Reference proteome</keyword>
<dbReference type="RefSeq" id="WP_241035704.1">
    <property type="nucleotide sequence ID" value="NZ_BAAAJF010000024.1"/>
</dbReference>
<dbReference type="Proteomes" id="UP001299970">
    <property type="component" value="Unassembled WGS sequence"/>
</dbReference>
<comment type="similarity">
    <text evidence="1">Belongs to the thioredoxin family.</text>
</comment>
<dbReference type="Gene3D" id="2.30.30.380">
    <property type="entry name" value="Zn-finger domain of Sec23/24"/>
    <property type="match status" value="1"/>
</dbReference>
<gene>
    <name evidence="5" type="ORF">MMF94_08305</name>
</gene>
<feature type="region of interest" description="Disordered" evidence="3">
    <location>
        <begin position="185"/>
        <end position="218"/>
    </location>
</feature>
<name>A0ABS9TAV7_9PSEU</name>
<accession>A0ABS9TAV7</accession>
<comment type="caution">
    <text evidence="5">The sequence shown here is derived from an EMBL/GenBank/DDBJ whole genome shotgun (WGS) entry which is preliminary data.</text>
</comment>
<dbReference type="PROSITE" id="PS51352">
    <property type="entry name" value="THIOREDOXIN_2"/>
    <property type="match status" value="1"/>
</dbReference>
<dbReference type="Gene3D" id="3.40.30.10">
    <property type="entry name" value="Glutaredoxin"/>
    <property type="match status" value="1"/>
</dbReference>
<evidence type="ECO:0000256" key="1">
    <source>
        <dbReference type="ARBA" id="ARBA00008987"/>
    </source>
</evidence>
<dbReference type="PANTHER" id="PTHR45663">
    <property type="entry name" value="GEO12009P1"/>
    <property type="match status" value="1"/>
</dbReference>
<evidence type="ECO:0000313" key="5">
    <source>
        <dbReference type="EMBL" id="MCH6165680.1"/>
    </source>
</evidence>
<evidence type="ECO:0000256" key="3">
    <source>
        <dbReference type="SAM" id="MobiDB-lite"/>
    </source>
</evidence>
<sequence length="218" mass="23396">MARDDHEALDVSHDPWLVRLQDAFQWLVTALHLDDDAGGAHGGRIVTCRHCGQRNRVAAVATGVPRCGKCHQALPWIAGAGDDEFTDVAEQVSMPVLVDLWASWCGLSCMVRPVVQRLGAERAGEIKVVEVEVVAAPRTSRRFHVCGIPTLMVLRRGEVVARRYGEIQAPALRSWLDHALRDEAGSTSDGGIALHTPPAADLAGARTTKGPGSGYTPG</sequence>
<reference evidence="5 6" key="1">
    <citation type="submission" date="2022-03" db="EMBL/GenBank/DDBJ databases">
        <title>Pseudonocardia alaer sp. nov., a novel actinomycete isolated from reed forest soil.</title>
        <authorList>
            <person name="Wang L."/>
        </authorList>
    </citation>
    <scope>NUCLEOTIDE SEQUENCE [LARGE SCALE GENOMIC DNA]</scope>
    <source>
        <strain evidence="5 6">Y-16303</strain>
    </source>
</reference>
<dbReference type="InterPro" id="IPR036249">
    <property type="entry name" value="Thioredoxin-like_sf"/>
</dbReference>
<evidence type="ECO:0000259" key="4">
    <source>
        <dbReference type="PROSITE" id="PS51352"/>
    </source>
</evidence>
<keyword evidence="2" id="KW-0676">Redox-active center</keyword>
<feature type="domain" description="Thioredoxin" evidence="4">
    <location>
        <begin position="74"/>
        <end position="181"/>
    </location>
</feature>
<proteinExistence type="inferred from homology"/>
<dbReference type="Pfam" id="PF00085">
    <property type="entry name" value="Thioredoxin"/>
    <property type="match status" value="1"/>
</dbReference>
<protein>
    <submittedName>
        <fullName evidence="5">Thioredoxin domain-containing protein</fullName>
    </submittedName>
</protein>
<dbReference type="SUPFAM" id="SSF52833">
    <property type="entry name" value="Thioredoxin-like"/>
    <property type="match status" value="1"/>
</dbReference>
<evidence type="ECO:0000256" key="2">
    <source>
        <dbReference type="ARBA" id="ARBA00023284"/>
    </source>
</evidence>
<dbReference type="PANTHER" id="PTHR45663:SF11">
    <property type="entry name" value="GEO12009P1"/>
    <property type="match status" value="1"/>
</dbReference>
<evidence type="ECO:0000313" key="6">
    <source>
        <dbReference type="Proteomes" id="UP001299970"/>
    </source>
</evidence>
<organism evidence="5 6">
    <name type="scientific">Pseudonocardia alaniniphila</name>
    <dbReference type="NCBI Taxonomy" id="75291"/>
    <lineage>
        <taxon>Bacteria</taxon>
        <taxon>Bacillati</taxon>
        <taxon>Actinomycetota</taxon>
        <taxon>Actinomycetes</taxon>
        <taxon>Pseudonocardiales</taxon>
        <taxon>Pseudonocardiaceae</taxon>
        <taxon>Pseudonocardia</taxon>
    </lineage>
</organism>
<dbReference type="CDD" id="cd02947">
    <property type="entry name" value="TRX_family"/>
    <property type="match status" value="1"/>
</dbReference>